<keyword evidence="2" id="KW-0812">Transmembrane</keyword>
<organism evidence="3 4">
    <name type="scientific">Streptomyces boluensis</name>
    <dbReference type="NCBI Taxonomy" id="1775135"/>
    <lineage>
        <taxon>Bacteria</taxon>
        <taxon>Bacillati</taxon>
        <taxon>Actinomycetota</taxon>
        <taxon>Actinomycetes</taxon>
        <taxon>Kitasatosporales</taxon>
        <taxon>Streptomycetaceae</taxon>
        <taxon>Streptomyces</taxon>
    </lineage>
</organism>
<dbReference type="AlphaFoldDB" id="A0A964UMA7"/>
<name>A0A964UMA7_9ACTN</name>
<feature type="region of interest" description="Disordered" evidence="1">
    <location>
        <begin position="1"/>
        <end position="30"/>
    </location>
</feature>
<reference evidence="3" key="1">
    <citation type="submission" date="2020-01" db="EMBL/GenBank/DDBJ databases">
        <title>Whole-genome analyses of novel actinobacteria.</title>
        <authorList>
            <person name="Sahin N."/>
        </authorList>
    </citation>
    <scope>NUCLEOTIDE SEQUENCE</scope>
    <source>
        <strain evidence="3">YC537</strain>
    </source>
</reference>
<comment type="caution">
    <text evidence="3">The sequence shown here is derived from an EMBL/GenBank/DDBJ whole genome shotgun (WGS) entry which is preliminary data.</text>
</comment>
<gene>
    <name evidence="3" type="ORF">GUY60_04835</name>
</gene>
<dbReference type="Proteomes" id="UP000598297">
    <property type="component" value="Unassembled WGS sequence"/>
</dbReference>
<dbReference type="EMBL" id="JAAAHS010000019">
    <property type="protein sequence ID" value="NBE50765.1"/>
    <property type="molecule type" value="Genomic_DNA"/>
</dbReference>
<keyword evidence="4" id="KW-1185">Reference proteome</keyword>
<proteinExistence type="predicted"/>
<evidence type="ECO:0000256" key="1">
    <source>
        <dbReference type="SAM" id="MobiDB-lite"/>
    </source>
</evidence>
<keyword evidence="2" id="KW-0472">Membrane</keyword>
<evidence type="ECO:0000313" key="4">
    <source>
        <dbReference type="Proteomes" id="UP000598297"/>
    </source>
</evidence>
<protein>
    <submittedName>
        <fullName evidence="3">Uncharacterized protein</fullName>
    </submittedName>
</protein>
<evidence type="ECO:0000256" key="2">
    <source>
        <dbReference type="SAM" id="Phobius"/>
    </source>
</evidence>
<dbReference type="RefSeq" id="WP_161694106.1">
    <property type="nucleotide sequence ID" value="NZ_JAAAHS010000019.1"/>
</dbReference>
<dbReference type="OrthoDB" id="4135194at2"/>
<sequence>MPNDVPPADAMPQASASADSHDRPLPPIDWAAVRERKDRLRKRRRIIGGTAGATLIAAVSIGTWITAGDEKKQPIKHTAELPTEFADYRLAGQGQSLWDKTGTGENLDPSSRTAHATYVRADSRKSFMITLDLDPSIDMSDPGEGDDAVSALLGTSVESGEAKSYDPGPIGGKLRCVRYEVANTTSSRCIWGNHAATVTAQPVITSGPRPAPRQTAAEVRTFLAELHVRAVKSR</sequence>
<evidence type="ECO:0000313" key="3">
    <source>
        <dbReference type="EMBL" id="NBE50765.1"/>
    </source>
</evidence>
<accession>A0A964UMA7</accession>
<keyword evidence="2" id="KW-1133">Transmembrane helix</keyword>
<feature type="transmembrane region" description="Helical" evidence="2">
    <location>
        <begin position="46"/>
        <end position="67"/>
    </location>
</feature>